<feature type="transmembrane region" description="Helical" evidence="6">
    <location>
        <begin position="252"/>
        <end position="270"/>
    </location>
</feature>
<organism evidence="8 9">
    <name type="scientific">Anaerovibrio slackiae</name>
    <dbReference type="NCBI Taxonomy" id="2652309"/>
    <lineage>
        <taxon>Bacteria</taxon>
        <taxon>Bacillati</taxon>
        <taxon>Bacillota</taxon>
        <taxon>Negativicutes</taxon>
        <taxon>Selenomonadales</taxon>
        <taxon>Selenomonadaceae</taxon>
        <taxon>Anaerovibrio</taxon>
    </lineage>
</organism>
<evidence type="ECO:0000256" key="2">
    <source>
        <dbReference type="ARBA" id="ARBA00007362"/>
    </source>
</evidence>
<dbReference type="SUPFAM" id="SSF103481">
    <property type="entry name" value="Multidrug resistance efflux transporter EmrE"/>
    <property type="match status" value="2"/>
</dbReference>
<feature type="transmembrane region" description="Helical" evidence="6">
    <location>
        <begin position="9"/>
        <end position="31"/>
    </location>
</feature>
<feature type="transmembrane region" description="Helical" evidence="6">
    <location>
        <begin position="134"/>
        <end position="155"/>
    </location>
</feature>
<reference evidence="8 9" key="1">
    <citation type="submission" date="2019-08" db="EMBL/GenBank/DDBJ databases">
        <title>In-depth cultivation of the pig gut microbiome towards novel bacterial diversity and tailored functional studies.</title>
        <authorList>
            <person name="Wylensek D."/>
            <person name="Hitch T.C.A."/>
            <person name="Clavel T."/>
        </authorList>
    </citation>
    <scope>NUCLEOTIDE SEQUENCE [LARGE SCALE GENOMIC DNA]</scope>
    <source>
        <strain evidence="8 9">WCA-693-APC-5D-A</strain>
    </source>
</reference>
<gene>
    <name evidence="8" type="ORF">FYJ84_01435</name>
</gene>
<dbReference type="Pfam" id="PF00892">
    <property type="entry name" value="EamA"/>
    <property type="match status" value="2"/>
</dbReference>
<protein>
    <submittedName>
        <fullName evidence="8">EamA family transporter</fullName>
    </submittedName>
</protein>
<keyword evidence="4 6" id="KW-1133">Transmembrane helix</keyword>
<dbReference type="PANTHER" id="PTHR32322:SF2">
    <property type="entry name" value="EAMA DOMAIN-CONTAINING PROTEIN"/>
    <property type="match status" value="1"/>
</dbReference>
<accession>A0A6I2UD94</accession>
<feature type="transmembrane region" description="Helical" evidence="6">
    <location>
        <begin position="191"/>
        <end position="208"/>
    </location>
</feature>
<dbReference type="InterPro" id="IPR050638">
    <property type="entry name" value="AA-Vitamin_Transporters"/>
</dbReference>
<comment type="caution">
    <text evidence="8">The sequence shown here is derived from an EMBL/GenBank/DDBJ whole genome shotgun (WGS) entry which is preliminary data.</text>
</comment>
<feature type="transmembrane region" description="Helical" evidence="6">
    <location>
        <begin position="102"/>
        <end position="122"/>
    </location>
</feature>
<keyword evidence="5 6" id="KW-0472">Membrane</keyword>
<evidence type="ECO:0000256" key="5">
    <source>
        <dbReference type="ARBA" id="ARBA00023136"/>
    </source>
</evidence>
<feature type="transmembrane region" description="Helical" evidence="6">
    <location>
        <begin position="161"/>
        <end position="179"/>
    </location>
</feature>
<dbReference type="GO" id="GO:0016020">
    <property type="term" value="C:membrane"/>
    <property type="evidence" value="ECO:0007669"/>
    <property type="project" value="UniProtKB-SubCell"/>
</dbReference>
<dbReference type="RefSeq" id="WP_154405410.1">
    <property type="nucleotide sequence ID" value="NZ_VUNR01000002.1"/>
</dbReference>
<feature type="transmembrane region" description="Helical" evidence="6">
    <location>
        <begin position="276"/>
        <end position="294"/>
    </location>
</feature>
<dbReference type="InterPro" id="IPR037185">
    <property type="entry name" value="EmrE-like"/>
</dbReference>
<dbReference type="Proteomes" id="UP000433181">
    <property type="component" value="Unassembled WGS sequence"/>
</dbReference>
<keyword evidence="9" id="KW-1185">Reference proteome</keyword>
<dbReference type="InterPro" id="IPR000620">
    <property type="entry name" value="EamA_dom"/>
</dbReference>
<evidence type="ECO:0000256" key="1">
    <source>
        <dbReference type="ARBA" id="ARBA00004141"/>
    </source>
</evidence>
<evidence type="ECO:0000313" key="8">
    <source>
        <dbReference type="EMBL" id="MSU07660.1"/>
    </source>
</evidence>
<proteinExistence type="inferred from homology"/>
<dbReference type="PANTHER" id="PTHR32322">
    <property type="entry name" value="INNER MEMBRANE TRANSPORTER"/>
    <property type="match status" value="1"/>
</dbReference>
<name>A0A6I2UD94_9FIRM</name>
<dbReference type="EMBL" id="VUNR01000002">
    <property type="protein sequence ID" value="MSU07660.1"/>
    <property type="molecule type" value="Genomic_DNA"/>
</dbReference>
<evidence type="ECO:0000259" key="7">
    <source>
        <dbReference type="Pfam" id="PF00892"/>
    </source>
</evidence>
<evidence type="ECO:0000256" key="4">
    <source>
        <dbReference type="ARBA" id="ARBA00022989"/>
    </source>
</evidence>
<feature type="domain" description="EamA" evidence="7">
    <location>
        <begin position="161"/>
        <end position="293"/>
    </location>
</feature>
<dbReference type="AlphaFoldDB" id="A0A6I2UD94"/>
<dbReference type="GeneID" id="96777569"/>
<comment type="similarity">
    <text evidence="2">Belongs to the EamA transporter family.</text>
</comment>
<feature type="transmembrane region" description="Helical" evidence="6">
    <location>
        <begin position="77"/>
        <end position="96"/>
    </location>
</feature>
<evidence type="ECO:0000313" key="9">
    <source>
        <dbReference type="Proteomes" id="UP000433181"/>
    </source>
</evidence>
<sequence length="297" mass="32492">MNISSRTKGVLMAVIGSIFWGGSGVAAQFILQEKGMTADYLTAVRTIVAGILLLSIDAFINKNNIFAIWKDKESRHRLLAFGVLGMMSVQYTYFVAIECSNAPTATIIQYLMPILILAWFSITERKLPGLSQVICAIMAIFGTALLVTHGSLTALAISDRALFWGILSAFAAAFYTVQPRWLLMRWPSPQVIGWAMLIGGAAISLIYPPLSYPGIVDIPALLSLAYICVLGTAASFWLYVTSTKYILAQEASILNATEPLASIVFSIILLDVMFELPEIIGSLLIIMPIIYITLKRK</sequence>
<feature type="transmembrane region" description="Helical" evidence="6">
    <location>
        <begin position="220"/>
        <end position="240"/>
    </location>
</feature>
<feature type="domain" description="EamA" evidence="7">
    <location>
        <begin position="8"/>
        <end position="147"/>
    </location>
</feature>
<keyword evidence="3 6" id="KW-0812">Transmembrane</keyword>
<comment type="subcellular location">
    <subcellularLocation>
        <location evidence="1">Membrane</location>
        <topology evidence="1">Multi-pass membrane protein</topology>
    </subcellularLocation>
</comment>
<evidence type="ECO:0000256" key="6">
    <source>
        <dbReference type="SAM" id="Phobius"/>
    </source>
</evidence>
<evidence type="ECO:0000256" key="3">
    <source>
        <dbReference type="ARBA" id="ARBA00022692"/>
    </source>
</evidence>